<keyword evidence="2" id="KW-0328">Glycosyltransferase</keyword>
<evidence type="ECO:0000256" key="3">
    <source>
        <dbReference type="ARBA" id="ARBA00022679"/>
    </source>
</evidence>
<comment type="caution">
    <text evidence="6">Lacks conserved residue(s) required for the propagation of feature annotation.</text>
</comment>
<evidence type="ECO:0000256" key="5">
    <source>
        <dbReference type="ARBA" id="ARBA00023125"/>
    </source>
</evidence>
<dbReference type="InterPro" id="IPR029494">
    <property type="entry name" value="DarT"/>
</dbReference>
<protein>
    <recommendedName>
        <fullName evidence="7">DarT domain-containing protein</fullName>
    </recommendedName>
</protein>
<evidence type="ECO:0000313" key="8">
    <source>
        <dbReference type="EMBL" id="GMR27993.1"/>
    </source>
</evidence>
<accession>A0ABQ6QEG1</accession>
<comment type="similarity">
    <text evidence="6">Belongs to the DarT ADP-ribosyltransferase family.</text>
</comment>
<keyword evidence="3" id="KW-0808">Transferase</keyword>
<dbReference type="EMBL" id="BTRJ01000020">
    <property type="protein sequence ID" value="GMR27993.1"/>
    <property type="molecule type" value="Genomic_DNA"/>
</dbReference>
<keyword evidence="5 6" id="KW-0238">DNA-binding</keyword>
<organism evidence="8 9">
    <name type="scientific">Stenotrophomonas sepilia</name>
    <dbReference type="NCBI Taxonomy" id="2860290"/>
    <lineage>
        <taxon>Bacteria</taxon>
        <taxon>Pseudomonadati</taxon>
        <taxon>Pseudomonadota</taxon>
        <taxon>Gammaproteobacteria</taxon>
        <taxon>Lysobacterales</taxon>
        <taxon>Lysobacteraceae</taxon>
        <taxon>Stenotrophomonas</taxon>
        <taxon>Stenotrophomonas maltophilia group</taxon>
    </lineage>
</organism>
<keyword evidence="9" id="KW-1185">Reference proteome</keyword>
<evidence type="ECO:0000259" key="7">
    <source>
        <dbReference type="PROSITE" id="PS52018"/>
    </source>
</evidence>
<sequence length="216" mass="24381">MTIEDFCETRGVSRILHFTTNRGCIGVLHSRALRSRQRLTEDEQLKFVFQPNAASRTKDAAWLDYVNLSIERINNTFFGICSERWHDGRDNWWCVLQFSPEILTHPGVFFSTTNNIYTSVVRGEGAAGIAALYGDKVQRWYGNVVARPGDLPDAYTTCVQAEVLYPGEVSTSWLEAIHVRTSEESDEVAAQIRATGHRDVPVYVNGEIFGENVDEC</sequence>
<keyword evidence="4" id="KW-0548">Nucleotidyltransferase</keyword>
<evidence type="ECO:0000256" key="4">
    <source>
        <dbReference type="ARBA" id="ARBA00022695"/>
    </source>
</evidence>
<dbReference type="Pfam" id="PF14487">
    <property type="entry name" value="DarT"/>
    <property type="match status" value="1"/>
</dbReference>
<dbReference type="PROSITE" id="PS52018">
    <property type="entry name" value="DART"/>
    <property type="match status" value="1"/>
</dbReference>
<name>A0ABQ6QEG1_9GAMM</name>
<reference evidence="9" key="1">
    <citation type="submission" date="2023-07" db="EMBL/GenBank/DDBJ databases">
        <title>Genome sequence of Stenotrophomonas sp. Alg010 isolated from Sargassum waste.</title>
        <authorList>
            <person name="Mohapatra"/>
            <person name="B.R."/>
        </authorList>
    </citation>
    <scope>NUCLEOTIDE SEQUENCE [LARGE SCALE GENOMIC DNA]</scope>
    <source>
        <strain evidence="9">Alg010</strain>
    </source>
</reference>
<evidence type="ECO:0000313" key="9">
    <source>
        <dbReference type="Proteomes" id="UP001306668"/>
    </source>
</evidence>
<evidence type="ECO:0000256" key="1">
    <source>
        <dbReference type="ARBA" id="ARBA00022649"/>
    </source>
</evidence>
<feature type="domain" description="DarT" evidence="7">
    <location>
        <begin position="13"/>
        <end position="210"/>
    </location>
</feature>
<evidence type="ECO:0000256" key="6">
    <source>
        <dbReference type="PROSITE-ProRule" id="PRU01362"/>
    </source>
</evidence>
<keyword evidence="1 6" id="KW-1277">Toxin-antitoxin system</keyword>
<gene>
    <name evidence="8" type="ORF">STENOSP10_22130</name>
</gene>
<evidence type="ECO:0000256" key="2">
    <source>
        <dbReference type="ARBA" id="ARBA00022676"/>
    </source>
</evidence>
<dbReference type="RefSeq" id="WP_338167789.1">
    <property type="nucleotide sequence ID" value="NZ_BTRJ01000020.1"/>
</dbReference>
<comment type="caution">
    <text evidence="8">The sequence shown here is derived from an EMBL/GenBank/DDBJ whole genome shotgun (WGS) entry which is preliminary data.</text>
</comment>
<proteinExistence type="inferred from homology"/>
<dbReference type="Proteomes" id="UP001306668">
    <property type="component" value="Unassembled WGS sequence"/>
</dbReference>